<dbReference type="GO" id="GO:0016740">
    <property type="term" value="F:transferase activity"/>
    <property type="evidence" value="ECO:0007669"/>
    <property type="project" value="UniProtKB-KW"/>
</dbReference>
<dbReference type="RefSeq" id="WP_188070093.1">
    <property type="nucleotide sequence ID" value="NZ_BSPS01000078.1"/>
</dbReference>
<evidence type="ECO:0000313" key="4">
    <source>
        <dbReference type="Proteomes" id="UP000571950"/>
    </source>
</evidence>
<feature type="compositionally biased region" description="Low complexity" evidence="1">
    <location>
        <begin position="8"/>
        <end position="23"/>
    </location>
</feature>
<keyword evidence="3" id="KW-0808">Transferase</keyword>
<keyword evidence="4" id="KW-1185">Reference proteome</keyword>
<evidence type="ECO:0000256" key="1">
    <source>
        <dbReference type="SAM" id="MobiDB-lite"/>
    </source>
</evidence>
<name>A0A7W6FNA1_9SPHN</name>
<protein>
    <submittedName>
        <fullName evidence="3">CelD/BcsL family acetyltransferase involved in cellulose biosynthesis</fullName>
    </submittedName>
</protein>
<feature type="domain" description="BioF2-like acetyltransferase" evidence="2">
    <location>
        <begin position="190"/>
        <end position="316"/>
    </location>
</feature>
<accession>A0A7W6FNA1</accession>
<dbReference type="Proteomes" id="UP000571950">
    <property type="component" value="Unassembled WGS sequence"/>
</dbReference>
<evidence type="ECO:0000259" key="2">
    <source>
        <dbReference type="Pfam" id="PF13480"/>
    </source>
</evidence>
<evidence type="ECO:0000313" key="3">
    <source>
        <dbReference type="EMBL" id="MBB3924525.1"/>
    </source>
</evidence>
<reference evidence="3 4" key="1">
    <citation type="submission" date="2020-08" db="EMBL/GenBank/DDBJ databases">
        <title>Genomic Encyclopedia of Type Strains, Phase IV (KMG-IV): sequencing the most valuable type-strain genomes for metagenomic binning, comparative biology and taxonomic classification.</title>
        <authorList>
            <person name="Goeker M."/>
        </authorList>
    </citation>
    <scope>NUCLEOTIDE SEQUENCE [LARGE SCALE GENOMIC DNA]</scope>
    <source>
        <strain evidence="3 4">DSM 26189</strain>
    </source>
</reference>
<dbReference type="Pfam" id="PF13480">
    <property type="entry name" value="Acetyltransf_6"/>
    <property type="match status" value="1"/>
</dbReference>
<dbReference type="EMBL" id="JACIDT010000001">
    <property type="protein sequence ID" value="MBB3924525.1"/>
    <property type="molecule type" value="Genomic_DNA"/>
</dbReference>
<gene>
    <name evidence="3" type="ORF">GGR43_000219</name>
</gene>
<dbReference type="SUPFAM" id="SSF55729">
    <property type="entry name" value="Acyl-CoA N-acyltransferases (Nat)"/>
    <property type="match status" value="1"/>
</dbReference>
<feature type="region of interest" description="Disordered" evidence="1">
    <location>
        <begin position="1"/>
        <end position="25"/>
    </location>
</feature>
<dbReference type="InterPro" id="IPR016181">
    <property type="entry name" value="Acyl_CoA_acyltransferase"/>
</dbReference>
<dbReference type="InterPro" id="IPR038740">
    <property type="entry name" value="BioF2-like_GNAT_dom"/>
</dbReference>
<proteinExistence type="predicted"/>
<dbReference type="AlphaFoldDB" id="A0A7W6FNA1"/>
<comment type="caution">
    <text evidence="3">The sequence shown here is derived from an EMBL/GenBank/DDBJ whole genome shotgun (WGS) entry which is preliminary data.</text>
</comment>
<organism evidence="3 4">
    <name type="scientific">Sphingobium jiangsuense</name>
    <dbReference type="NCBI Taxonomy" id="870476"/>
    <lineage>
        <taxon>Bacteria</taxon>
        <taxon>Pseudomonadati</taxon>
        <taxon>Pseudomonadota</taxon>
        <taxon>Alphaproteobacteria</taxon>
        <taxon>Sphingomonadales</taxon>
        <taxon>Sphingomonadaceae</taxon>
        <taxon>Sphingobium</taxon>
    </lineage>
</organism>
<sequence length="391" mass="43048">MNRALSTSDRAISDQAISDDAASGPGRAVPAEWLALADAASESNPFYHPALLTPALDHLDPGGQVRVIEARADGRLIGLLPVVPQARHSRYPVRNVGNWAHDHCFYGAPLLRASKEREAWALLLAQLDGAAWAGHFLHLERLDPDGPAAVALHACCAEQRRPIKRIGLYERALLRSDLSARRYWEAHVRAKKRKEIRRLVNRLEECGTVTHRRLDDPAEATRWGVDFLALEAAGWKGRTGTAIGNHDGTRRWFAAMLTGAARAGMLDMLRIDVDGAPIAMLINFRHGRGAYSYKIAFDESHARYSPGILIELDNLHAVLGDGETPRPVDWMDSCAAPDHPMIDSLWAERRRIGQFRVALGGQGPSGLARRAAFAAISLAENALHSLRKEKI</sequence>